<dbReference type="Proteomes" id="UP001239215">
    <property type="component" value="Unassembled WGS sequence"/>
</dbReference>
<evidence type="ECO:0000313" key="2">
    <source>
        <dbReference type="EMBL" id="MDQ1106136.1"/>
    </source>
</evidence>
<sequence>MKQREPSGLWVYEIPCPPQAPSPPPPRASRVVVGTMAVVGVLVAGCLAFLAVAFYEYADHDRLEFIEDDTILFAINPVCAEVERLGDQIARPAEDLERRRAQVDAVLAAARPIPATVLALDDDVLDGDQPARAWAADWGRVIDALTVYRQSLDDDPETALFRMPSTEDGYTLTFRMDTAVEGCVLPAAIESLAEDPPRSAAEAEHANGLD</sequence>
<proteinExistence type="predicted"/>
<protein>
    <submittedName>
        <fullName evidence="2">Outer membrane murein-binding lipoprotein Lpp</fullName>
    </submittedName>
</protein>
<reference evidence="2" key="1">
    <citation type="submission" date="2023-07" db="EMBL/GenBank/DDBJ databases">
        <title>Functional and genomic diversity of the sorghum phyllosphere microbiome.</title>
        <authorList>
            <person name="Shade A."/>
        </authorList>
    </citation>
    <scope>NUCLEOTIDE SEQUENCE</scope>
    <source>
        <strain evidence="2">SORGH_AS_1067</strain>
    </source>
</reference>
<dbReference type="AlphaFoldDB" id="A0AAJ1U815"/>
<name>A0AAJ1U815_9ACTN</name>
<comment type="caution">
    <text evidence="2">The sequence shown here is derived from an EMBL/GenBank/DDBJ whole genome shotgun (WGS) entry which is preliminary data.</text>
</comment>
<evidence type="ECO:0000313" key="3">
    <source>
        <dbReference type="Proteomes" id="UP001239215"/>
    </source>
</evidence>
<keyword evidence="2" id="KW-0449">Lipoprotein</keyword>
<feature type="transmembrane region" description="Helical" evidence="1">
    <location>
        <begin position="31"/>
        <end position="55"/>
    </location>
</feature>
<gene>
    <name evidence="2" type="ORF">QE405_003420</name>
</gene>
<dbReference type="RefSeq" id="WP_307203004.1">
    <property type="nucleotide sequence ID" value="NZ_JAUTAN010000001.1"/>
</dbReference>
<organism evidence="2 3">
    <name type="scientific">Nocardioides zeae</name>
    <dbReference type="NCBI Taxonomy" id="1457234"/>
    <lineage>
        <taxon>Bacteria</taxon>
        <taxon>Bacillati</taxon>
        <taxon>Actinomycetota</taxon>
        <taxon>Actinomycetes</taxon>
        <taxon>Propionibacteriales</taxon>
        <taxon>Nocardioidaceae</taxon>
        <taxon>Nocardioides</taxon>
    </lineage>
</organism>
<evidence type="ECO:0000256" key="1">
    <source>
        <dbReference type="SAM" id="Phobius"/>
    </source>
</evidence>
<keyword evidence="1" id="KW-0472">Membrane</keyword>
<keyword evidence="1" id="KW-0812">Transmembrane</keyword>
<keyword evidence="1" id="KW-1133">Transmembrane helix</keyword>
<accession>A0AAJ1U815</accession>
<dbReference type="EMBL" id="JAUTAN010000001">
    <property type="protein sequence ID" value="MDQ1106136.1"/>
    <property type="molecule type" value="Genomic_DNA"/>
</dbReference>